<reference evidence="2" key="1">
    <citation type="submission" date="2019-11" db="EMBL/GenBank/DDBJ databases">
        <authorList>
            <person name="Li J."/>
        </authorList>
    </citation>
    <scope>NUCLEOTIDE SEQUENCE</scope>
    <source>
        <strain evidence="2">B6B</strain>
    </source>
</reference>
<keyword evidence="1" id="KW-0812">Transmembrane</keyword>
<dbReference type="NCBIfam" id="TIGR02206">
    <property type="entry name" value="intg_mem_TP0381"/>
    <property type="match status" value="1"/>
</dbReference>
<comment type="caution">
    <text evidence="2">The sequence shown here is derived from an EMBL/GenBank/DDBJ whole genome shotgun (WGS) entry which is preliminary data.</text>
</comment>
<keyword evidence="3" id="KW-1185">Reference proteome</keyword>
<dbReference type="RefSeq" id="WP_153737088.1">
    <property type="nucleotide sequence ID" value="NZ_WJNG01000009.1"/>
</dbReference>
<feature type="transmembrane region" description="Helical" evidence="1">
    <location>
        <begin position="20"/>
        <end position="37"/>
    </location>
</feature>
<evidence type="ECO:0000313" key="3">
    <source>
        <dbReference type="Proteomes" id="UP000799092"/>
    </source>
</evidence>
<proteinExistence type="predicted"/>
<feature type="transmembrane region" description="Helical" evidence="1">
    <location>
        <begin position="49"/>
        <end position="69"/>
    </location>
</feature>
<dbReference type="InterPro" id="IPR011737">
    <property type="entry name" value="CHP02206_TP0381"/>
</dbReference>
<evidence type="ECO:0000313" key="2">
    <source>
        <dbReference type="EMBL" id="MRH43462.1"/>
    </source>
</evidence>
<keyword evidence="1" id="KW-0472">Membrane</keyword>
<feature type="transmembrane region" description="Helical" evidence="1">
    <location>
        <begin position="107"/>
        <end position="129"/>
    </location>
</feature>
<dbReference type="OrthoDB" id="9813172at2"/>
<feature type="transmembrane region" description="Helical" evidence="1">
    <location>
        <begin position="135"/>
        <end position="158"/>
    </location>
</feature>
<name>A0A6A8DQG0_9BACI</name>
<dbReference type="AlphaFoldDB" id="A0A6A8DQG0"/>
<protein>
    <submittedName>
        <fullName evidence="2">TIGR02206 family membrane protein</fullName>
    </submittedName>
</protein>
<feature type="transmembrane region" description="Helical" evidence="1">
    <location>
        <begin position="81"/>
        <end position="98"/>
    </location>
</feature>
<accession>A0A6A8DQG0</accession>
<gene>
    <name evidence="2" type="ORF">GH741_12315</name>
</gene>
<evidence type="ECO:0000256" key="1">
    <source>
        <dbReference type="SAM" id="Phobius"/>
    </source>
</evidence>
<dbReference type="Proteomes" id="UP000799092">
    <property type="component" value="Unassembled WGS sequence"/>
</dbReference>
<dbReference type="Pfam" id="PF14808">
    <property type="entry name" value="TMEM164"/>
    <property type="match status" value="1"/>
</dbReference>
<dbReference type="EMBL" id="WJNG01000009">
    <property type="protein sequence ID" value="MRH43462.1"/>
    <property type="molecule type" value="Genomic_DNA"/>
</dbReference>
<feature type="transmembrane region" description="Helical" evidence="1">
    <location>
        <begin position="170"/>
        <end position="192"/>
    </location>
</feature>
<feature type="transmembrane region" description="Helical" evidence="1">
    <location>
        <begin position="212"/>
        <end position="234"/>
    </location>
</feature>
<organism evidence="2 3">
    <name type="scientific">Aquibacillus halophilus</name>
    <dbReference type="NCBI Taxonomy" id="930132"/>
    <lineage>
        <taxon>Bacteria</taxon>
        <taxon>Bacillati</taxon>
        <taxon>Bacillota</taxon>
        <taxon>Bacilli</taxon>
        <taxon>Bacillales</taxon>
        <taxon>Bacillaceae</taxon>
        <taxon>Aquibacillus</taxon>
    </lineage>
</organism>
<keyword evidence="1" id="KW-1133">Transmembrane helix</keyword>
<sequence length="239" mass="28040">MSDLFIKDGSEPFVLFSHTHLFTLVVILVICIGMYFFREQLRQRLTNKIFRYSLAIILLFSEISLIWWQSHIGTWTVRYSLPLHLSSISLLLSSVLLLTRNYKLFEFTYFAGIGSAIQAMITPDIHAYTFPHFRYVHFFISHGGIVIANMFMVFVEGYRPTFKSIFKAVLYLNGYAALIFIINKAIDGNYMYIMRKPINPSIFDYLGPWPTYILLLEVIALVTFFLLYSPFFFAKYFRK</sequence>